<evidence type="ECO:0000259" key="11">
    <source>
        <dbReference type="Pfam" id="PF13297"/>
    </source>
</evidence>
<evidence type="ECO:0000256" key="9">
    <source>
        <dbReference type="SAM" id="Coils"/>
    </source>
</evidence>
<dbReference type="Proteomes" id="UP000492821">
    <property type="component" value="Unassembled WGS sequence"/>
</dbReference>
<dbReference type="PANTHER" id="PTHR12786:SF1">
    <property type="entry name" value="SPLICING REGULATOR SDE2"/>
    <property type="match status" value="1"/>
</dbReference>
<keyword evidence="6" id="KW-0508">mRNA splicing</keyword>
<dbReference type="PANTHER" id="PTHR12786">
    <property type="entry name" value="SPLICING FACTOR SF3A-RELATED"/>
    <property type="match status" value="1"/>
</dbReference>
<evidence type="ECO:0000256" key="10">
    <source>
        <dbReference type="SAM" id="MobiDB-lite"/>
    </source>
</evidence>
<dbReference type="AlphaFoldDB" id="A0A7E4VTN2"/>
<dbReference type="GO" id="GO:0006397">
    <property type="term" value="P:mRNA processing"/>
    <property type="evidence" value="ECO:0007669"/>
    <property type="project" value="UniProtKB-KW"/>
</dbReference>
<reference evidence="14" key="2">
    <citation type="submission" date="2020-10" db="UniProtKB">
        <authorList>
            <consortium name="WormBaseParasite"/>
        </authorList>
    </citation>
    <scope>IDENTIFICATION</scope>
</reference>
<name>A0A7E4VTN2_PANRE</name>
<keyword evidence="4" id="KW-0963">Cytoplasm</keyword>
<keyword evidence="7" id="KW-0539">Nucleus</keyword>
<organism evidence="13 14">
    <name type="scientific">Panagrellus redivivus</name>
    <name type="common">Microworm</name>
    <dbReference type="NCBI Taxonomy" id="6233"/>
    <lineage>
        <taxon>Eukaryota</taxon>
        <taxon>Metazoa</taxon>
        <taxon>Ecdysozoa</taxon>
        <taxon>Nematoda</taxon>
        <taxon>Chromadorea</taxon>
        <taxon>Rhabditida</taxon>
        <taxon>Tylenchina</taxon>
        <taxon>Panagrolaimomorpha</taxon>
        <taxon>Panagrolaimoidea</taxon>
        <taxon>Panagrolaimidae</taxon>
        <taxon>Panagrellus</taxon>
    </lineage>
</organism>
<comment type="subcellular location">
    <subcellularLocation>
        <location evidence="2">Cytoplasm</location>
    </subcellularLocation>
    <subcellularLocation>
        <location evidence="1">Nucleus</location>
    </subcellularLocation>
</comment>
<accession>A0A7E4VTN2</accession>
<evidence type="ECO:0000259" key="12">
    <source>
        <dbReference type="Pfam" id="PF22782"/>
    </source>
</evidence>
<evidence type="ECO:0000256" key="3">
    <source>
        <dbReference type="ARBA" id="ARBA00008726"/>
    </source>
</evidence>
<evidence type="ECO:0000256" key="8">
    <source>
        <dbReference type="ARBA" id="ARBA00023306"/>
    </source>
</evidence>
<feature type="domain" description="SDE2-like" evidence="12">
    <location>
        <begin position="58"/>
        <end position="154"/>
    </location>
</feature>
<dbReference type="WBParaSite" id="Pan_g2657.t1">
    <property type="protein sequence ID" value="Pan_g2657.t1"/>
    <property type="gene ID" value="Pan_g2657"/>
</dbReference>
<dbReference type="InterPro" id="IPR053822">
    <property type="entry name" value="SDE2-like_dom"/>
</dbReference>
<evidence type="ECO:0000313" key="14">
    <source>
        <dbReference type="WBParaSite" id="Pan_g2657.t1"/>
    </source>
</evidence>
<evidence type="ECO:0000256" key="7">
    <source>
        <dbReference type="ARBA" id="ARBA00023242"/>
    </source>
</evidence>
<feature type="coiled-coil region" evidence="9">
    <location>
        <begin position="98"/>
        <end position="126"/>
    </location>
</feature>
<evidence type="ECO:0000256" key="2">
    <source>
        <dbReference type="ARBA" id="ARBA00004496"/>
    </source>
</evidence>
<feature type="domain" description="SDE2/SF3A3 SAP" evidence="11">
    <location>
        <begin position="239"/>
        <end position="311"/>
    </location>
</feature>
<keyword evidence="5" id="KW-0507">mRNA processing</keyword>
<comment type="similarity">
    <text evidence="3">Belongs to the SDE2 family.</text>
</comment>
<sequence length="318" mass="34768">MAQTLRSGFYFAGDSSVIGQIRSADPASYYLVLNGQVVENVDALPSDAFFSLNCRLLGGKGGFGSLLRSFRIHKSANQLMCRDLTGRRLADVKEEERLRKYVAKKKEREEKAKRKEEEKLLKLKSGSKVKHHFKDKKYMRQRDVLLEQMEDAIEAGIAAEKSASPEADNAVGKSSSASPVDGSDSDSDIDLDTGMPLIKSRKRKAIVVKEVPVVEKKAKIAKPSKPVAKFVAARPAAPEPVKVVEKAEKKDFPAVNLDSIGNAAELEALGLDHLKHALEARGLKCGGTATERAARLFSVKGLTPDKYPKKIRAAPAKK</sequence>
<keyword evidence="13" id="KW-1185">Reference proteome</keyword>
<evidence type="ECO:0000256" key="5">
    <source>
        <dbReference type="ARBA" id="ARBA00022664"/>
    </source>
</evidence>
<evidence type="ECO:0000313" key="13">
    <source>
        <dbReference type="Proteomes" id="UP000492821"/>
    </source>
</evidence>
<evidence type="ECO:0000256" key="4">
    <source>
        <dbReference type="ARBA" id="ARBA00022490"/>
    </source>
</evidence>
<keyword evidence="8" id="KW-0131">Cell cycle</keyword>
<dbReference type="Pfam" id="PF22782">
    <property type="entry name" value="SDE2"/>
    <property type="match status" value="1"/>
</dbReference>
<dbReference type="InterPro" id="IPR051421">
    <property type="entry name" value="RNA_Proc_DNA_Dmg_Regulator"/>
</dbReference>
<dbReference type="GO" id="GO:0005634">
    <property type="term" value="C:nucleus"/>
    <property type="evidence" value="ECO:0007669"/>
    <property type="project" value="UniProtKB-SubCell"/>
</dbReference>
<dbReference type="GO" id="GO:0005737">
    <property type="term" value="C:cytoplasm"/>
    <property type="evidence" value="ECO:0007669"/>
    <property type="project" value="UniProtKB-SubCell"/>
</dbReference>
<dbReference type="Pfam" id="PF13297">
    <property type="entry name" value="SDE2_2C"/>
    <property type="match status" value="1"/>
</dbReference>
<evidence type="ECO:0000256" key="6">
    <source>
        <dbReference type="ARBA" id="ARBA00023187"/>
    </source>
</evidence>
<reference evidence="13" key="1">
    <citation type="journal article" date="2013" name="Genetics">
        <title>The draft genome and transcriptome of Panagrellus redivivus are shaped by the harsh demands of a free-living lifestyle.</title>
        <authorList>
            <person name="Srinivasan J."/>
            <person name="Dillman A.R."/>
            <person name="Macchietto M.G."/>
            <person name="Heikkinen L."/>
            <person name="Lakso M."/>
            <person name="Fracchia K.M."/>
            <person name="Antoshechkin I."/>
            <person name="Mortazavi A."/>
            <person name="Wong G."/>
            <person name="Sternberg P.W."/>
        </authorList>
    </citation>
    <scope>NUCLEOTIDE SEQUENCE [LARGE SCALE GENOMIC DNA]</scope>
    <source>
        <strain evidence="13">MT8872</strain>
    </source>
</reference>
<dbReference type="InterPro" id="IPR025086">
    <property type="entry name" value="SDE2/SF3A3_SAP"/>
</dbReference>
<dbReference type="GO" id="GO:0008380">
    <property type="term" value="P:RNA splicing"/>
    <property type="evidence" value="ECO:0007669"/>
    <property type="project" value="UniProtKB-KW"/>
</dbReference>
<keyword evidence="9" id="KW-0175">Coiled coil</keyword>
<protein>
    <submittedName>
        <fullName evidence="14">Replication stress response regulator SDE2</fullName>
    </submittedName>
</protein>
<proteinExistence type="inferred from homology"/>
<feature type="region of interest" description="Disordered" evidence="10">
    <location>
        <begin position="160"/>
        <end position="193"/>
    </location>
</feature>
<evidence type="ECO:0000256" key="1">
    <source>
        <dbReference type="ARBA" id="ARBA00004123"/>
    </source>
</evidence>